<organism evidence="10 11">
    <name type="scientific">Ligilactobacillus agilis DSM 20509</name>
    <dbReference type="NCBI Taxonomy" id="1423718"/>
    <lineage>
        <taxon>Bacteria</taxon>
        <taxon>Bacillati</taxon>
        <taxon>Bacillota</taxon>
        <taxon>Bacilli</taxon>
        <taxon>Lactobacillales</taxon>
        <taxon>Lactobacillaceae</taxon>
        <taxon>Ligilactobacillus</taxon>
    </lineage>
</organism>
<reference evidence="10 11" key="1">
    <citation type="journal article" date="2015" name="Genome Announc.">
        <title>Expanding the biotechnology potential of lactobacilli through comparative genomics of 213 strains and associated genera.</title>
        <authorList>
            <person name="Sun Z."/>
            <person name="Harris H.M."/>
            <person name="McCann A."/>
            <person name="Guo C."/>
            <person name="Argimon S."/>
            <person name="Zhang W."/>
            <person name="Yang X."/>
            <person name="Jeffery I.B."/>
            <person name="Cooney J.C."/>
            <person name="Kagawa T.F."/>
            <person name="Liu W."/>
            <person name="Song Y."/>
            <person name="Salvetti E."/>
            <person name="Wrobel A."/>
            <person name="Rasinkangas P."/>
            <person name="Parkhill J."/>
            <person name="Rea M.C."/>
            <person name="O'Sullivan O."/>
            <person name="Ritari J."/>
            <person name="Douillard F.P."/>
            <person name="Paul Ross R."/>
            <person name="Yang R."/>
            <person name="Briner A.E."/>
            <person name="Felis G.E."/>
            <person name="de Vos W.M."/>
            <person name="Barrangou R."/>
            <person name="Klaenhammer T.R."/>
            <person name="Caufield P.W."/>
            <person name="Cui Y."/>
            <person name="Zhang H."/>
            <person name="O'Toole P.W."/>
        </authorList>
    </citation>
    <scope>NUCLEOTIDE SEQUENCE [LARGE SCALE GENOMIC DNA]</scope>
    <source>
        <strain evidence="10 11">DSM 20509</strain>
    </source>
</reference>
<accession>A0A0R2AH00</accession>
<sequence length="338" mass="37078">MNAAILGVSGYSGSALYKLLKEHPKVDKVNLYSRKPRRSLAEAVTAFKNQPEYLQEYDPQAIMAENDVLFLATPAGVSSQLASVFMEAKFPVIDLSGDLRLKKAASYEKWYQKPAAATKLLAQATYGLAEFEPVGTYIANPGCYATATLLALAPLVKEDLLQLDSIIVDAKSGLAGAGKKLTETSHYAYINENAQAYKVNCHQHIPEIVQELQTWNDKLEAIQFTTTLIPITRGIMVSAYAKVKPGFAQADLEAVFTKYYHDKKWVRFSGSDLPAIRDVIQSNYCDIGLSYNPVTNTVLVVSVIDNLLKGASGQAVQNFNKLFGFEETLGLPAIPAWP</sequence>
<dbReference type="UniPathway" id="UPA00068">
    <property type="reaction ID" value="UER00108"/>
</dbReference>
<dbReference type="InterPro" id="IPR050085">
    <property type="entry name" value="AGPR"/>
</dbReference>
<evidence type="ECO:0000256" key="3">
    <source>
        <dbReference type="ARBA" id="ARBA00022605"/>
    </source>
</evidence>
<evidence type="ECO:0000256" key="4">
    <source>
        <dbReference type="ARBA" id="ARBA00022857"/>
    </source>
</evidence>
<dbReference type="Pfam" id="PF01118">
    <property type="entry name" value="Semialdhyde_dh"/>
    <property type="match status" value="1"/>
</dbReference>
<dbReference type="AlphaFoldDB" id="A0A0R2AH00"/>
<dbReference type="PATRIC" id="fig|1423718.3.peg.762"/>
<dbReference type="InterPro" id="IPR036291">
    <property type="entry name" value="NAD(P)-bd_dom_sf"/>
</dbReference>
<keyword evidence="4 7" id="KW-0521">NADP</keyword>
<dbReference type="PANTHER" id="PTHR32338">
    <property type="entry name" value="N-ACETYL-GAMMA-GLUTAMYL-PHOSPHATE REDUCTASE, CHLOROPLASTIC-RELATED-RELATED"/>
    <property type="match status" value="1"/>
</dbReference>
<comment type="similarity">
    <text evidence="7">Belongs to the NAGSA dehydrogenase family. Type 1 subfamily.</text>
</comment>
<comment type="caution">
    <text evidence="10">The sequence shown here is derived from an EMBL/GenBank/DDBJ whole genome shotgun (WGS) entry which is preliminary data.</text>
</comment>
<dbReference type="InterPro" id="IPR058924">
    <property type="entry name" value="AGPR_dimerisation_dom"/>
</dbReference>
<keyword evidence="5 7" id="KW-0560">Oxidoreductase</keyword>
<evidence type="ECO:0000256" key="7">
    <source>
        <dbReference type="HAMAP-Rule" id="MF_00150"/>
    </source>
</evidence>
<dbReference type="InterPro" id="IPR000534">
    <property type="entry name" value="Semialdehyde_DH_NAD-bd"/>
</dbReference>
<dbReference type="NCBIfam" id="TIGR01850">
    <property type="entry name" value="argC"/>
    <property type="match status" value="1"/>
</dbReference>
<feature type="active site" evidence="7 8">
    <location>
        <position position="143"/>
    </location>
</feature>
<evidence type="ECO:0000256" key="1">
    <source>
        <dbReference type="ARBA" id="ARBA00004862"/>
    </source>
</evidence>
<dbReference type="GO" id="GO:0005737">
    <property type="term" value="C:cytoplasm"/>
    <property type="evidence" value="ECO:0007669"/>
    <property type="project" value="UniProtKB-SubCell"/>
</dbReference>
<dbReference type="Pfam" id="PF22698">
    <property type="entry name" value="Semialdhyde_dhC_1"/>
    <property type="match status" value="1"/>
</dbReference>
<evidence type="ECO:0000256" key="6">
    <source>
        <dbReference type="ARBA" id="ARBA00050557"/>
    </source>
</evidence>
<evidence type="ECO:0000256" key="8">
    <source>
        <dbReference type="PROSITE-ProRule" id="PRU10010"/>
    </source>
</evidence>
<comment type="subcellular location">
    <subcellularLocation>
        <location evidence="7">Cytoplasm</location>
    </subcellularLocation>
</comment>
<dbReference type="PROSITE" id="PS01224">
    <property type="entry name" value="ARGC"/>
    <property type="match status" value="1"/>
</dbReference>
<dbReference type="EC" id="1.2.1.38" evidence="7"/>
<dbReference type="OrthoDB" id="9801289at2"/>
<dbReference type="Gene3D" id="3.40.50.720">
    <property type="entry name" value="NAD(P)-binding Rossmann-like Domain"/>
    <property type="match status" value="1"/>
</dbReference>
<evidence type="ECO:0000256" key="5">
    <source>
        <dbReference type="ARBA" id="ARBA00023002"/>
    </source>
</evidence>
<dbReference type="Proteomes" id="UP000051008">
    <property type="component" value="Unassembled WGS sequence"/>
</dbReference>
<dbReference type="FunFam" id="3.30.360.10:FF:000014">
    <property type="entry name" value="N-acetyl-gamma-glutamyl-phosphate reductase"/>
    <property type="match status" value="1"/>
</dbReference>
<dbReference type="GO" id="GO:0006526">
    <property type="term" value="P:L-arginine biosynthetic process"/>
    <property type="evidence" value="ECO:0007669"/>
    <property type="project" value="UniProtKB-UniRule"/>
</dbReference>
<dbReference type="GO" id="GO:0051287">
    <property type="term" value="F:NAD binding"/>
    <property type="evidence" value="ECO:0007669"/>
    <property type="project" value="InterPro"/>
</dbReference>
<dbReference type="SMART" id="SM00859">
    <property type="entry name" value="Semialdhyde_dh"/>
    <property type="match status" value="1"/>
</dbReference>
<keyword evidence="7" id="KW-0963">Cytoplasm</keyword>
<dbReference type="Gene3D" id="3.30.360.10">
    <property type="entry name" value="Dihydrodipicolinate Reductase, domain 2"/>
    <property type="match status" value="1"/>
</dbReference>
<dbReference type="RefSeq" id="WP_056975759.1">
    <property type="nucleotide sequence ID" value="NZ_AYYP01000009.1"/>
</dbReference>
<evidence type="ECO:0000313" key="11">
    <source>
        <dbReference type="Proteomes" id="UP000051008"/>
    </source>
</evidence>
<keyword evidence="11" id="KW-1185">Reference proteome</keyword>
<keyword evidence="2 7" id="KW-0055">Arginine biosynthesis</keyword>
<dbReference type="GO" id="GO:0003942">
    <property type="term" value="F:N-acetyl-gamma-glutamyl-phosphate reductase activity"/>
    <property type="evidence" value="ECO:0007669"/>
    <property type="project" value="UniProtKB-UniRule"/>
</dbReference>
<evidence type="ECO:0000256" key="2">
    <source>
        <dbReference type="ARBA" id="ARBA00022571"/>
    </source>
</evidence>
<dbReference type="EMBL" id="AYYP01000009">
    <property type="protein sequence ID" value="KRM65973.1"/>
    <property type="molecule type" value="Genomic_DNA"/>
</dbReference>
<gene>
    <name evidence="7" type="primary">argC</name>
    <name evidence="10" type="ORF">FC14_GL000729</name>
</gene>
<dbReference type="GO" id="GO:0070401">
    <property type="term" value="F:NADP+ binding"/>
    <property type="evidence" value="ECO:0007669"/>
    <property type="project" value="InterPro"/>
</dbReference>
<dbReference type="SUPFAM" id="SSF51735">
    <property type="entry name" value="NAD(P)-binding Rossmann-fold domains"/>
    <property type="match status" value="1"/>
</dbReference>
<evidence type="ECO:0000313" key="10">
    <source>
        <dbReference type="EMBL" id="KRM65973.1"/>
    </source>
</evidence>
<dbReference type="HAMAP" id="MF_00150">
    <property type="entry name" value="ArgC_type1"/>
    <property type="match status" value="1"/>
</dbReference>
<evidence type="ECO:0000259" key="9">
    <source>
        <dbReference type="SMART" id="SM00859"/>
    </source>
</evidence>
<dbReference type="CDD" id="cd23934">
    <property type="entry name" value="AGPR_1_C"/>
    <property type="match status" value="1"/>
</dbReference>
<dbReference type="InterPro" id="IPR000706">
    <property type="entry name" value="AGPR_type-1"/>
</dbReference>
<feature type="domain" description="Semialdehyde dehydrogenase NAD-binding" evidence="9">
    <location>
        <begin position="2"/>
        <end position="137"/>
    </location>
</feature>
<comment type="pathway">
    <text evidence="1 7">Amino-acid biosynthesis; L-arginine biosynthesis; N(2)-acetyl-L-ornithine from L-glutamate: step 3/4.</text>
</comment>
<dbReference type="SUPFAM" id="SSF55347">
    <property type="entry name" value="Glyceraldehyde-3-phosphate dehydrogenase-like, C-terminal domain"/>
    <property type="match status" value="1"/>
</dbReference>
<comment type="function">
    <text evidence="7">Catalyzes the NADPH-dependent reduction of N-acetyl-5-glutamyl phosphate to yield N-acetyl-L-glutamate 5-semialdehyde.</text>
</comment>
<dbReference type="CDD" id="cd17895">
    <property type="entry name" value="AGPR_1_N"/>
    <property type="match status" value="1"/>
</dbReference>
<comment type="catalytic activity">
    <reaction evidence="6 7">
        <text>N-acetyl-L-glutamate 5-semialdehyde + phosphate + NADP(+) = N-acetyl-L-glutamyl 5-phosphate + NADPH + H(+)</text>
        <dbReference type="Rhea" id="RHEA:21588"/>
        <dbReference type="ChEBI" id="CHEBI:15378"/>
        <dbReference type="ChEBI" id="CHEBI:29123"/>
        <dbReference type="ChEBI" id="CHEBI:43474"/>
        <dbReference type="ChEBI" id="CHEBI:57783"/>
        <dbReference type="ChEBI" id="CHEBI:57936"/>
        <dbReference type="ChEBI" id="CHEBI:58349"/>
        <dbReference type="EC" id="1.2.1.38"/>
    </reaction>
</comment>
<keyword evidence="3 7" id="KW-0028">Amino-acid biosynthesis</keyword>
<dbReference type="PANTHER" id="PTHR32338:SF10">
    <property type="entry name" value="N-ACETYL-GAMMA-GLUTAMYL-PHOSPHATE REDUCTASE, CHLOROPLASTIC-RELATED"/>
    <property type="match status" value="1"/>
</dbReference>
<dbReference type="InterPro" id="IPR023013">
    <property type="entry name" value="AGPR_AS"/>
</dbReference>
<name>A0A0R2AH00_9LACO</name>
<protein>
    <recommendedName>
        <fullName evidence="7">N-acetyl-gamma-glutamyl-phosphate reductase</fullName>
        <shortName evidence="7">AGPR</shortName>
        <ecNumber evidence="7">1.2.1.38</ecNumber>
    </recommendedName>
    <alternativeName>
        <fullName evidence="7">N-acetyl-glutamate semialdehyde dehydrogenase</fullName>
        <shortName evidence="7">NAGSA dehydrogenase</shortName>
    </alternativeName>
</protein>
<proteinExistence type="inferred from homology"/>